<dbReference type="RefSeq" id="WP_103909219.1">
    <property type="nucleotide sequence ID" value="NZ_FNUZ01000001.1"/>
</dbReference>
<evidence type="ECO:0000256" key="1">
    <source>
        <dbReference type="SAM" id="SignalP"/>
    </source>
</evidence>
<evidence type="ECO:0000313" key="2">
    <source>
        <dbReference type="EMBL" id="SEF70480.1"/>
    </source>
</evidence>
<evidence type="ECO:0000313" key="3">
    <source>
        <dbReference type="Proteomes" id="UP000236752"/>
    </source>
</evidence>
<keyword evidence="1" id="KW-0732">Signal</keyword>
<name>A0A1H5U652_9RHOB</name>
<feature type="signal peptide" evidence="1">
    <location>
        <begin position="1"/>
        <end position="20"/>
    </location>
</feature>
<feature type="chain" id="PRO_5009285778" evidence="1">
    <location>
        <begin position="21"/>
        <end position="97"/>
    </location>
</feature>
<accession>A0A1H5U652</accession>
<keyword evidence="3" id="KW-1185">Reference proteome</keyword>
<gene>
    <name evidence="2" type="ORF">SAMN04488045_0876</name>
</gene>
<sequence length="97" mass="10434">MKLRVILSAALAISANSAAAQPNCGDRARVIDHLQQRFGETQVAVQWHDDLSVVEVFQSAQTQTWTILRTQPNGLTCLIASGLEAESIATLMGNPST</sequence>
<dbReference type="OrthoDB" id="9810895at2"/>
<reference evidence="2 3" key="1">
    <citation type="submission" date="2016-10" db="EMBL/GenBank/DDBJ databases">
        <authorList>
            <person name="de Groot N.N."/>
        </authorList>
    </citation>
    <scope>NUCLEOTIDE SEQUENCE [LARGE SCALE GENOMIC DNA]</scope>
    <source>
        <strain evidence="2 3">DSM 26915</strain>
    </source>
</reference>
<organism evidence="2 3">
    <name type="scientific">Thalassococcus halodurans</name>
    <dbReference type="NCBI Taxonomy" id="373675"/>
    <lineage>
        <taxon>Bacteria</taxon>
        <taxon>Pseudomonadati</taxon>
        <taxon>Pseudomonadota</taxon>
        <taxon>Alphaproteobacteria</taxon>
        <taxon>Rhodobacterales</taxon>
        <taxon>Roseobacteraceae</taxon>
        <taxon>Thalassococcus</taxon>
    </lineage>
</organism>
<dbReference type="Proteomes" id="UP000236752">
    <property type="component" value="Unassembled WGS sequence"/>
</dbReference>
<dbReference type="AlphaFoldDB" id="A0A1H5U652"/>
<proteinExistence type="predicted"/>
<dbReference type="EMBL" id="FNUZ01000001">
    <property type="protein sequence ID" value="SEF70480.1"/>
    <property type="molecule type" value="Genomic_DNA"/>
</dbReference>
<protein>
    <submittedName>
        <fullName evidence="2">Uncharacterized protein</fullName>
    </submittedName>
</protein>